<organism evidence="10 13">
    <name type="scientific">Lacticaseibacillus rhamnosus</name>
    <name type="common">Lactobacillus rhamnosus</name>
    <dbReference type="NCBI Taxonomy" id="47715"/>
    <lineage>
        <taxon>Bacteria</taxon>
        <taxon>Bacillati</taxon>
        <taxon>Bacillota</taxon>
        <taxon>Bacilli</taxon>
        <taxon>Lactobacillales</taxon>
        <taxon>Lactobacillaceae</taxon>
        <taxon>Lacticaseibacillus</taxon>
    </lineage>
</organism>
<evidence type="ECO:0000256" key="5">
    <source>
        <dbReference type="ARBA" id="ARBA00022989"/>
    </source>
</evidence>
<evidence type="ECO:0000256" key="4">
    <source>
        <dbReference type="ARBA" id="ARBA00022692"/>
    </source>
</evidence>
<dbReference type="InterPro" id="IPR023408">
    <property type="entry name" value="MscS_beta-dom_sf"/>
</dbReference>
<feature type="transmembrane region" description="Helical" evidence="7">
    <location>
        <begin position="38"/>
        <end position="55"/>
    </location>
</feature>
<evidence type="ECO:0000313" key="11">
    <source>
        <dbReference type="EMBL" id="ONN75586.1"/>
    </source>
</evidence>
<keyword evidence="3" id="KW-1003">Cell membrane</keyword>
<dbReference type="Proteomes" id="UP000189067">
    <property type="component" value="Unassembled WGS sequence"/>
</dbReference>
<evidence type="ECO:0000259" key="8">
    <source>
        <dbReference type="Pfam" id="PF00924"/>
    </source>
</evidence>
<evidence type="ECO:0000256" key="1">
    <source>
        <dbReference type="ARBA" id="ARBA00004651"/>
    </source>
</evidence>
<dbReference type="InterPro" id="IPR010920">
    <property type="entry name" value="LSM_dom_sf"/>
</dbReference>
<evidence type="ECO:0000313" key="12">
    <source>
        <dbReference type="Proteomes" id="UP000189067"/>
    </source>
</evidence>
<evidence type="ECO:0000256" key="6">
    <source>
        <dbReference type="ARBA" id="ARBA00023136"/>
    </source>
</evidence>
<keyword evidence="6 7" id="KW-0472">Membrane</keyword>
<comment type="similarity">
    <text evidence="2">Belongs to the MscS (TC 1.A.23) family.</text>
</comment>
<feature type="transmembrane region" description="Helical" evidence="7">
    <location>
        <begin position="111"/>
        <end position="130"/>
    </location>
</feature>
<protein>
    <submittedName>
        <fullName evidence="10">Mechanosensitive ion channel family protein</fullName>
    </submittedName>
    <submittedName>
        <fullName evidence="11">Mechanosensitive ion channel protein MscS</fullName>
    </submittedName>
</protein>
<dbReference type="PANTHER" id="PTHR30460">
    <property type="entry name" value="MODERATE CONDUCTANCE MECHANOSENSITIVE CHANNEL YBIO"/>
    <property type="match status" value="1"/>
</dbReference>
<dbReference type="InterPro" id="IPR006685">
    <property type="entry name" value="MscS_channel_2nd"/>
</dbReference>
<dbReference type="EMBL" id="MTJY01000019">
    <property type="protein sequence ID" value="ONN75586.1"/>
    <property type="molecule type" value="Genomic_DNA"/>
</dbReference>
<dbReference type="InterPro" id="IPR045276">
    <property type="entry name" value="YbiO_bact"/>
</dbReference>
<feature type="domain" description="Mechanosensitive ion channel transmembrane helices 2/3" evidence="9">
    <location>
        <begin position="86"/>
        <end position="127"/>
    </location>
</feature>
<feature type="transmembrane region" description="Helical" evidence="7">
    <location>
        <begin position="87"/>
        <end position="105"/>
    </location>
</feature>
<evidence type="ECO:0000256" key="2">
    <source>
        <dbReference type="ARBA" id="ARBA00008017"/>
    </source>
</evidence>
<dbReference type="GeneID" id="69831273"/>
<comment type="subcellular location">
    <subcellularLocation>
        <location evidence="1">Cell membrane</location>
        <topology evidence="1">Multi-pass membrane protein</topology>
    </subcellularLocation>
</comment>
<dbReference type="GO" id="GO:0005886">
    <property type="term" value="C:plasma membrane"/>
    <property type="evidence" value="ECO:0007669"/>
    <property type="project" value="UniProtKB-SubCell"/>
</dbReference>
<evidence type="ECO:0000313" key="10">
    <source>
        <dbReference type="EMBL" id="NVO87376.1"/>
    </source>
</evidence>
<dbReference type="STRING" id="47715.AWJ15_13995"/>
<dbReference type="InterPro" id="IPR011014">
    <property type="entry name" value="MscS_channel_TM-2"/>
</dbReference>
<reference evidence="11 12" key="1">
    <citation type="submission" date="2017-01" db="EMBL/GenBank/DDBJ databases">
        <title>In silico prediction, in vitro antibacterial spectrum and physicochemical properties of a putative bacteriocin produced by Lactobacillus rhamnosus strain L156.4.</title>
        <authorList>
            <person name="Silveira A.M."/>
            <person name="Monteiro A.S."/>
            <person name="Santos V.L."/>
            <person name="Nicoli J.R."/>
            <person name="Azevedo V."/>
            <person name="Soares S.C."/>
            <person name="Castro-Oliveira L."/>
            <person name="Dias-Souza M.V."/>
            <person name="Nardi R.M."/>
        </authorList>
    </citation>
    <scope>NUCLEOTIDE SEQUENCE [LARGE SCALE GENOMIC DNA]</scope>
    <source>
        <strain evidence="11 12">L156.4</strain>
    </source>
</reference>
<dbReference type="RefSeq" id="WP_005685541.1">
    <property type="nucleotide sequence ID" value="NZ_BSWG01000021.1"/>
</dbReference>
<comment type="caution">
    <text evidence="10">The sequence shown here is derived from an EMBL/GenBank/DDBJ whole genome shotgun (WGS) entry which is preliminary data.</text>
</comment>
<keyword evidence="4 7" id="KW-0812">Transmembrane</keyword>
<dbReference type="Pfam" id="PF21088">
    <property type="entry name" value="MS_channel_1st"/>
    <property type="match status" value="1"/>
</dbReference>
<dbReference type="Gene3D" id="2.30.30.60">
    <property type="match status" value="1"/>
</dbReference>
<evidence type="ECO:0000259" key="9">
    <source>
        <dbReference type="Pfam" id="PF21088"/>
    </source>
</evidence>
<gene>
    <name evidence="11" type="ORF">BWR10_03690</name>
    <name evidence="10" type="ORF">HWN39_02555</name>
</gene>
<dbReference type="Pfam" id="PF00924">
    <property type="entry name" value="MS_channel_2nd"/>
    <property type="match status" value="1"/>
</dbReference>
<dbReference type="GO" id="GO:0008381">
    <property type="term" value="F:mechanosensitive monoatomic ion channel activity"/>
    <property type="evidence" value="ECO:0007669"/>
    <property type="project" value="InterPro"/>
</dbReference>
<sequence length="294" mass="32364">MIRMIFTTATVTGQSNVWLRYFTKINWDQIAGTLIDKVLSLLFFSILFLALYRLGQFAINRTFKSYQHRAKLSGTRVKTIHALSKNLFFYFVLFFYFYAILSTLGVPVGTLLAGAGVAGLAIGFGAQGFVNDVVTGFFILLEAQFDVGDVVKLGTISGTVTSLGLRTTVVKSYDGTVNFIPNRNITIVSNLSRSNMQVLIKLPLAPTTDLDLVRRTIEHVNHNLVPKFSTITDGPDILGLTEEKNGTFTYQVLFYAENGEQVSLQRTFLAAYIAALKSAGIHVITPPLNLQAGS</sequence>
<reference evidence="10 13" key="2">
    <citation type="submission" date="2020-06" db="EMBL/GenBank/DDBJ databases">
        <title>Lactobacillus rhamnosus QC,genome.</title>
        <authorList>
            <person name="Yi H."/>
            <person name="Jin M."/>
        </authorList>
    </citation>
    <scope>NUCLEOTIDE SEQUENCE [LARGE SCALE GENOMIC DNA]</scope>
    <source>
        <strain evidence="10 13">QC</strain>
    </source>
</reference>
<dbReference type="PANTHER" id="PTHR30460:SF0">
    <property type="entry name" value="MODERATE CONDUCTANCE MECHANOSENSITIVE CHANNEL YBIO"/>
    <property type="match status" value="1"/>
</dbReference>
<evidence type="ECO:0000313" key="13">
    <source>
        <dbReference type="Proteomes" id="UP000542889"/>
    </source>
</evidence>
<dbReference type="InterPro" id="IPR049142">
    <property type="entry name" value="MS_channel_1st"/>
</dbReference>
<proteinExistence type="inferred from homology"/>
<evidence type="ECO:0000256" key="7">
    <source>
        <dbReference type="SAM" id="Phobius"/>
    </source>
</evidence>
<dbReference type="SUPFAM" id="SSF82861">
    <property type="entry name" value="Mechanosensitive channel protein MscS (YggB), transmembrane region"/>
    <property type="match status" value="1"/>
</dbReference>
<name>A0A0J6TIC7_LACRH</name>
<feature type="domain" description="Mechanosensitive ion channel MscS" evidence="8">
    <location>
        <begin position="130"/>
        <end position="193"/>
    </location>
</feature>
<dbReference type="EMBL" id="JABXWP010000003">
    <property type="protein sequence ID" value="NVO87376.1"/>
    <property type="molecule type" value="Genomic_DNA"/>
</dbReference>
<evidence type="ECO:0000256" key="3">
    <source>
        <dbReference type="ARBA" id="ARBA00022475"/>
    </source>
</evidence>
<dbReference type="Gene3D" id="3.30.70.100">
    <property type="match status" value="1"/>
</dbReference>
<accession>A0A0J6TIC7</accession>
<dbReference type="eggNOG" id="COG0668">
    <property type="taxonomic scope" value="Bacteria"/>
</dbReference>
<dbReference type="AlphaFoldDB" id="A0A0J6TIC7"/>
<keyword evidence="5 7" id="KW-1133">Transmembrane helix</keyword>
<dbReference type="Gene3D" id="1.10.287.1260">
    <property type="match status" value="1"/>
</dbReference>
<dbReference type="SUPFAM" id="SSF50182">
    <property type="entry name" value="Sm-like ribonucleoproteins"/>
    <property type="match status" value="1"/>
</dbReference>
<dbReference type="Proteomes" id="UP000542889">
    <property type="component" value="Unassembled WGS sequence"/>
</dbReference>